<sequence length="294" mass="34650">MYKQKSIKNLFLLLLLVTIACKPDTFTTKTTKKPQTETNISSKKERALVKVVDSFPENENQLKIAKVRAQKDDAYIFENTIESKRFKRETATYTIDFCYPYLNEGYNPKFEIFNNYVKEKLLKLSEIENNVREAQELLCDTIVKNKINRECRIADYKIYTQNDEHLSVLFYLENHYTGTKATYYTFETINFDMIKGKLLGFEDYFPKDKIAEVHTIVNNEITTAITNGTMFYECFPVSLEDFKLAKNNFVLNDDTIVFYFNDCVMCPSFIGTYEIEIPLEKFKLVFKKYWIEAL</sequence>
<feature type="domain" description="DUF3298" evidence="2">
    <location>
        <begin position="240"/>
        <end position="279"/>
    </location>
</feature>
<dbReference type="InterPro" id="IPR037126">
    <property type="entry name" value="PdaC/RsiV-like_sf"/>
</dbReference>
<gene>
    <name evidence="3" type="ORF">T190115A13A_90148</name>
</gene>
<keyword evidence="1" id="KW-0732">Signal</keyword>
<keyword evidence="4" id="KW-1185">Reference proteome</keyword>
<dbReference type="InterPro" id="IPR021729">
    <property type="entry name" value="DUF3298"/>
</dbReference>
<evidence type="ECO:0000256" key="1">
    <source>
        <dbReference type="SAM" id="SignalP"/>
    </source>
</evidence>
<evidence type="ECO:0000313" key="4">
    <source>
        <dbReference type="Proteomes" id="UP001497602"/>
    </source>
</evidence>
<protein>
    <recommendedName>
        <fullName evidence="2">DUF3298 domain-containing protein</fullName>
    </recommendedName>
</protein>
<accession>A0ABP1FL93</accession>
<feature type="signal peptide" evidence="1">
    <location>
        <begin position="1"/>
        <end position="22"/>
    </location>
</feature>
<proteinExistence type="predicted"/>
<dbReference type="EMBL" id="CAXJRC010000046">
    <property type="protein sequence ID" value="CAL2108802.1"/>
    <property type="molecule type" value="Genomic_DNA"/>
</dbReference>
<dbReference type="Pfam" id="PF11738">
    <property type="entry name" value="DUF3298"/>
    <property type="match status" value="1"/>
</dbReference>
<name>A0ABP1FL93_9FLAO</name>
<organism evidence="3 4">
    <name type="scientific">Tenacibaculum vairaonense</name>
    <dbReference type="NCBI Taxonomy" id="3137860"/>
    <lineage>
        <taxon>Bacteria</taxon>
        <taxon>Pseudomonadati</taxon>
        <taxon>Bacteroidota</taxon>
        <taxon>Flavobacteriia</taxon>
        <taxon>Flavobacteriales</taxon>
        <taxon>Flavobacteriaceae</taxon>
        <taxon>Tenacibaculum</taxon>
    </lineage>
</organism>
<feature type="chain" id="PRO_5046221833" description="DUF3298 domain-containing protein" evidence="1">
    <location>
        <begin position="23"/>
        <end position="294"/>
    </location>
</feature>
<dbReference type="PROSITE" id="PS51257">
    <property type="entry name" value="PROKAR_LIPOPROTEIN"/>
    <property type="match status" value="1"/>
</dbReference>
<evidence type="ECO:0000313" key="3">
    <source>
        <dbReference type="EMBL" id="CAL2108802.1"/>
    </source>
</evidence>
<dbReference type="RefSeq" id="WP_348740400.1">
    <property type="nucleotide sequence ID" value="NZ_CAXJRC010000046.1"/>
</dbReference>
<dbReference type="Proteomes" id="UP001497602">
    <property type="component" value="Unassembled WGS sequence"/>
</dbReference>
<comment type="caution">
    <text evidence="3">The sequence shown here is derived from an EMBL/GenBank/DDBJ whole genome shotgun (WGS) entry which is preliminary data.</text>
</comment>
<evidence type="ECO:0000259" key="2">
    <source>
        <dbReference type="Pfam" id="PF11738"/>
    </source>
</evidence>
<reference evidence="3 4" key="1">
    <citation type="submission" date="2024-05" db="EMBL/GenBank/DDBJ databases">
        <authorList>
            <person name="Duchaud E."/>
        </authorList>
    </citation>
    <scope>NUCLEOTIDE SEQUENCE [LARGE SCALE GENOMIC DNA]</scope>
    <source>
        <strain evidence="3">Ena-SAMPLE-TAB-13-05-2024-13:56:06:370-140305</strain>
    </source>
</reference>
<dbReference type="Gene3D" id="3.30.565.40">
    <property type="entry name" value="Fervidobacterium nodosum Rt17-B1 like"/>
    <property type="match status" value="1"/>
</dbReference>
<dbReference type="Gene3D" id="3.90.640.20">
    <property type="entry name" value="Heat-shock cognate protein, ATPase"/>
    <property type="match status" value="1"/>
</dbReference>